<dbReference type="InterPro" id="IPR011010">
    <property type="entry name" value="DNA_brk_join_enz"/>
</dbReference>
<evidence type="ECO:0000313" key="6">
    <source>
        <dbReference type="EMBL" id="MBC5647533.1"/>
    </source>
</evidence>
<evidence type="ECO:0000313" key="7">
    <source>
        <dbReference type="Proteomes" id="UP000606889"/>
    </source>
</evidence>
<organism evidence="6 7">
    <name type="scientific">Christensenella tenuis</name>
    <dbReference type="NCBI Taxonomy" id="2763033"/>
    <lineage>
        <taxon>Bacteria</taxon>
        <taxon>Bacillati</taxon>
        <taxon>Bacillota</taxon>
        <taxon>Clostridia</taxon>
        <taxon>Christensenellales</taxon>
        <taxon>Christensenellaceae</taxon>
        <taxon>Christensenella</taxon>
    </lineage>
</organism>
<dbReference type="InterPro" id="IPR050090">
    <property type="entry name" value="Tyrosine_recombinase_XerCD"/>
</dbReference>
<keyword evidence="2 4" id="KW-0238">DNA-binding</keyword>
<dbReference type="Gene3D" id="1.10.443.10">
    <property type="entry name" value="Intergrase catalytic core"/>
    <property type="match status" value="1"/>
</dbReference>
<dbReference type="PANTHER" id="PTHR30349:SF41">
    <property type="entry name" value="INTEGRASE_RECOMBINASE PROTEIN MJ0367-RELATED"/>
    <property type="match status" value="1"/>
</dbReference>
<dbReference type="SUPFAM" id="SSF56349">
    <property type="entry name" value="DNA breaking-rejoining enzymes"/>
    <property type="match status" value="1"/>
</dbReference>
<keyword evidence="3" id="KW-0233">DNA recombination</keyword>
<dbReference type="InterPro" id="IPR044068">
    <property type="entry name" value="CB"/>
</dbReference>
<accession>A0ABR7EEE6</accession>
<dbReference type="Pfam" id="PF00589">
    <property type="entry name" value="Phage_integrase"/>
    <property type="match status" value="1"/>
</dbReference>
<comment type="similarity">
    <text evidence="1">Belongs to the 'phage' integrase family.</text>
</comment>
<evidence type="ECO:0000256" key="1">
    <source>
        <dbReference type="ARBA" id="ARBA00008857"/>
    </source>
</evidence>
<dbReference type="PROSITE" id="PS51900">
    <property type="entry name" value="CB"/>
    <property type="match status" value="1"/>
</dbReference>
<dbReference type="PANTHER" id="PTHR30349">
    <property type="entry name" value="PHAGE INTEGRASE-RELATED"/>
    <property type="match status" value="1"/>
</dbReference>
<dbReference type="EMBL" id="JACOON010000002">
    <property type="protein sequence ID" value="MBC5647533.1"/>
    <property type="molecule type" value="Genomic_DNA"/>
</dbReference>
<evidence type="ECO:0000256" key="3">
    <source>
        <dbReference type="ARBA" id="ARBA00023172"/>
    </source>
</evidence>
<dbReference type="InterPro" id="IPR010998">
    <property type="entry name" value="Integrase_recombinase_N"/>
</dbReference>
<dbReference type="RefSeq" id="WP_186857058.1">
    <property type="nucleotide sequence ID" value="NZ_JACOON010000002.1"/>
</dbReference>
<sequence>MGKRVNTAAWNEKQKRWRINVQKDGERKTFYSSTPGRRGQREANSKADLWLDDGVDGSVKTSVMIARFINSLRDRHVSREHIEQNEKFLRLYATPKIGNKKIGTVTEEHLQNIITYAHSIGNKGNGLSYKTLKNLRAVLRSFIKYCRIARVTTLFPESLMIPNDAQRSSRGALQPNDIKILFSSDKTTYRGKIVHDWYIHAYRLETIIGLRPGELLGLEMSDISGNRCTINRSLNRYDEITKGKDKNASREIALRTFEIPKIGLSEIRTQRKMLLSAGIQSDALFPTPDGGRTVQRVYLRNWNRYRIFNKISEKSPYELRHTFFSVGKDIPEELIKPIGGHSKSFDGFATYSHEQEGDAARAAQMVDNAFKRILGE</sequence>
<comment type="caution">
    <text evidence="6">The sequence shown here is derived from an EMBL/GenBank/DDBJ whole genome shotgun (WGS) entry which is preliminary data.</text>
</comment>
<protein>
    <recommendedName>
        <fullName evidence="5">Core-binding (CB) domain-containing protein</fullName>
    </recommendedName>
</protein>
<gene>
    <name evidence="6" type="ORF">H8S18_04225</name>
</gene>
<keyword evidence="7" id="KW-1185">Reference proteome</keyword>
<name>A0ABR7EEE6_9FIRM</name>
<reference evidence="6 7" key="1">
    <citation type="submission" date="2020-08" db="EMBL/GenBank/DDBJ databases">
        <title>Genome public.</title>
        <authorList>
            <person name="Liu C."/>
            <person name="Sun Q."/>
        </authorList>
    </citation>
    <scope>NUCLEOTIDE SEQUENCE [LARGE SCALE GENOMIC DNA]</scope>
    <source>
        <strain evidence="6 7">NSJ-35</strain>
    </source>
</reference>
<feature type="domain" description="Core-binding (CB)" evidence="5">
    <location>
        <begin position="59"/>
        <end position="147"/>
    </location>
</feature>
<dbReference type="InterPro" id="IPR013762">
    <property type="entry name" value="Integrase-like_cat_sf"/>
</dbReference>
<evidence type="ECO:0000259" key="5">
    <source>
        <dbReference type="PROSITE" id="PS51900"/>
    </source>
</evidence>
<dbReference type="InterPro" id="IPR002104">
    <property type="entry name" value="Integrase_catalytic"/>
</dbReference>
<dbReference type="Gene3D" id="1.10.150.130">
    <property type="match status" value="1"/>
</dbReference>
<evidence type="ECO:0000256" key="4">
    <source>
        <dbReference type="PROSITE-ProRule" id="PRU01248"/>
    </source>
</evidence>
<dbReference type="Proteomes" id="UP000606889">
    <property type="component" value="Unassembled WGS sequence"/>
</dbReference>
<evidence type="ECO:0000256" key="2">
    <source>
        <dbReference type="ARBA" id="ARBA00023125"/>
    </source>
</evidence>
<proteinExistence type="inferred from homology"/>